<dbReference type="EMBL" id="JAUCDY010000004">
    <property type="protein sequence ID" value="MDM7857556.1"/>
    <property type="molecule type" value="Genomic_DNA"/>
</dbReference>
<evidence type="ECO:0000313" key="4">
    <source>
        <dbReference type="Proteomes" id="UP001241056"/>
    </source>
</evidence>
<feature type="chain" id="PRO_5047177774" evidence="2">
    <location>
        <begin position="23"/>
        <end position="247"/>
    </location>
</feature>
<name>A0ABT7SN04_9GAMM</name>
<keyword evidence="4" id="KW-1185">Reference proteome</keyword>
<evidence type="ECO:0000256" key="1">
    <source>
        <dbReference type="SAM" id="MobiDB-lite"/>
    </source>
</evidence>
<sequence>MKTLLVRAVTLALFFVAATAQAVSSVGQHYIERISQGGPGTVRDVAKSIQQTGMDEVEVLDALAERLWMDYQKPGGNQIDATSWAIVALGSSGNSRYQSVIKNIHTNTSFKKVKKHAQKALKNLKDGSVTQFQPGSVNLTKTDTAAKPAAKTQPAAKSKSSDKVSLAEIKVGMSMQEVDVLAGSPTSTNSHITGKAFIPFNFSGKDAHRTIYYYKGQGRVVFSNQSAYSGTYRVSDVILNSQEPGYP</sequence>
<feature type="compositionally biased region" description="Low complexity" evidence="1">
    <location>
        <begin position="142"/>
        <end position="157"/>
    </location>
</feature>
<comment type="caution">
    <text evidence="3">The sequence shown here is derived from an EMBL/GenBank/DDBJ whole genome shotgun (WGS) entry which is preliminary data.</text>
</comment>
<feature type="signal peptide" evidence="2">
    <location>
        <begin position="1"/>
        <end position="22"/>
    </location>
</feature>
<evidence type="ECO:0000256" key="2">
    <source>
        <dbReference type="SAM" id="SignalP"/>
    </source>
</evidence>
<evidence type="ECO:0000313" key="3">
    <source>
        <dbReference type="EMBL" id="MDM7857556.1"/>
    </source>
</evidence>
<organism evidence="3 4">
    <name type="scientific">Thiopseudomonas acetoxidans</name>
    <dbReference type="NCBI Taxonomy" id="3041622"/>
    <lineage>
        <taxon>Bacteria</taxon>
        <taxon>Pseudomonadati</taxon>
        <taxon>Pseudomonadota</taxon>
        <taxon>Gammaproteobacteria</taxon>
        <taxon>Pseudomonadales</taxon>
        <taxon>Pseudomonadaceae</taxon>
        <taxon>Thiopseudomonas</taxon>
    </lineage>
</organism>
<reference evidence="3 4" key="1">
    <citation type="submission" date="2023-06" db="EMBL/GenBank/DDBJ databases">
        <title>Thiopseudomonas sp. CY1220 draft genome sequence.</title>
        <authorList>
            <person name="Zhao G."/>
            <person name="An M."/>
        </authorList>
    </citation>
    <scope>NUCLEOTIDE SEQUENCE [LARGE SCALE GENOMIC DNA]</scope>
    <source>
        <strain evidence="3 4">CY1220</strain>
    </source>
</reference>
<feature type="region of interest" description="Disordered" evidence="1">
    <location>
        <begin position="142"/>
        <end position="161"/>
    </location>
</feature>
<accession>A0ABT7SN04</accession>
<protein>
    <submittedName>
        <fullName evidence="3">Uncharacterized protein</fullName>
    </submittedName>
</protein>
<dbReference type="RefSeq" id="WP_289410213.1">
    <property type="nucleotide sequence ID" value="NZ_JAUCDY010000004.1"/>
</dbReference>
<gene>
    <name evidence="3" type="ORF">QEZ41_04605</name>
</gene>
<keyword evidence="2" id="KW-0732">Signal</keyword>
<proteinExistence type="predicted"/>
<dbReference type="Proteomes" id="UP001241056">
    <property type="component" value="Unassembled WGS sequence"/>
</dbReference>